<gene>
    <name evidence="1" type="ORF">LEA_06578</name>
</gene>
<proteinExistence type="predicted"/>
<feature type="non-terminal residue" evidence="1">
    <location>
        <position position="132"/>
    </location>
</feature>
<organism evidence="1">
    <name type="scientific">human gut metagenome</name>
    <dbReference type="NCBI Taxonomy" id="408170"/>
    <lineage>
        <taxon>unclassified sequences</taxon>
        <taxon>metagenomes</taxon>
        <taxon>organismal metagenomes</taxon>
    </lineage>
</organism>
<protein>
    <recommendedName>
        <fullName evidence="2">PcfB family protein</fullName>
    </recommendedName>
</protein>
<evidence type="ECO:0008006" key="2">
    <source>
        <dbReference type="Google" id="ProtNLM"/>
    </source>
</evidence>
<sequence>MSQIMDFLVQTSCVSSDLLKEIMRDYLSGKKQKSGLKSFNKLAKTGVLESIEITDNNIKDFLSTAKKYDIDFALTRDKSTSPPTYRIFFQSGKEENFQKAFKEYAFGTSKKLDKKSVTQVVNREQIKQNAKV</sequence>
<comment type="caution">
    <text evidence="1">The sequence shown here is derived from an EMBL/GenBank/DDBJ whole genome shotgun (WGS) entry which is preliminary data.</text>
</comment>
<evidence type="ECO:0000313" key="1">
    <source>
        <dbReference type="EMBL" id="EKC72745.1"/>
    </source>
</evidence>
<accession>K1U2X9</accession>
<reference evidence="1" key="1">
    <citation type="journal article" date="2013" name="Environ. Microbiol.">
        <title>Microbiota from the distal guts of lean and obese adolescents exhibit partial functional redundancy besides clear differences in community structure.</title>
        <authorList>
            <person name="Ferrer M."/>
            <person name="Ruiz A."/>
            <person name="Lanza F."/>
            <person name="Haange S.B."/>
            <person name="Oberbach A."/>
            <person name="Till H."/>
            <person name="Bargiela R."/>
            <person name="Campoy C."/>
            <person name="Segura M.T."/>
            <person name="Richter M."/>
            <person name="von Bergen M."/>
            <person name="Seifert J."/>
            <person name="Suarez A."/>
        </authorList>
    </citation>
    <scope>NUCLEOTIDE SEQUENCE</scope>
</reference>
<dbReference type="Pfam" id="PF12687">
    <property type="entry name" value="DUF3801"/>
    <property type="match status" value="1"/>
</dbReference>
<dbReference type="InterPro" id="IPR024234">
    <property type="entry name" value="DUF3801"/>
</dbReference>
<dbReference type="EMBL" id="AJWY01004309">
    <property type="protein sequence ID" value="EKC72745.1"/>
    <property type="molecule type" value="Genomic_DNA"/>
</dbReference>
<dbReference type="AlphaFoldDB" id="K1U2X9"/>
<name>K1U2X9_9ZZZZ</name>